<comment type="caution">
    <text evidence="3">The sequence shown here is derived from an EMBL/GenBank/DDBJ whole genome shotgun (WGS) entry which is preliminary data.</text>
</comment>
<feature type="transmembrane region" description="Helical" evidence="2">
    <location>
        <begin position="640"/>
        <end position="658"/>
    </location>
</feature>
<feature type="transmembrane region" description="Helical" evidence="2">
    <location>
        <begin position="735"/>
        <end position="757"/>
    </location>
</feature>
<evidence type="ECO:0000313" key="4">
    <source>
        <dbReference type="Proteomes" id="UP001430804"/>
    </source>
</evidence>
<feature type="transmembrane region" description="Helical" evidence="2">
    <location>
        <begin position="307"/>
        <end position="328"/>
    </location>
</feature>
<dbReference type="Proteomes" id="UP001430804">
    <property type="component" value="Unassembled WGS sequence"/>
</dbReference>
<evidence type="ECO:0000313" key="3">
    <source>
        <dbReference type="EMBL" id="MBW3097876.1"/>
    </source>
</evidence>
<keyword evidence="2" id="KW-0812">Transmembrane</keyword>
<feature type="transmembrane region" description="Helical" evidence="2">
    <location>
        <begin position="430"/>
        <end position="453"/>
    </location>
</feature>
<protein>
    <submittedName>
        <fullName evidence="3">DUF2339 domain-containing protein</fullName>
    </submittedName>
</protein>
<dbReference type="PANTHER" id="PTHR38434:SF1">
    <property type="entry name" value="BLL2549 PROTEIN"/>
    <property type="match status" value="1"/>
</dbReference>
<dbReference type="PANTHER" id="PTHR38434">
    <property type="entry name" value="BLL2549 PROTEIN"/>
    <property type="match status" value="1"/>
</dbReference>
<proteinExistence type="predicted"/>
<feature type="transmembrane region" description="Helical" evidence="2">
    <location>
        <begin position="545"/>
        <end position="561"/>
    </location>
</feature>
<feature type="transmembrane region" description="Helical" evidence="2">
    <location>
        <begin position="340"/>
        <end position="357"/>
    </location>
</feature>
<dbReference type="Pfam" id="PF10101">
    <property type="entry name" value="DUF2339"/>
    <property type="match status" value="1"/>
</dbReference>
<feature type="transmembrane region" description="Helical" evidence="2">
    <location>
        <begin position="141"/>
        <end position="161"/>
    </location>
</feature>
<feature type="transmembrane region" description="Helical" evidence="2">
    <location>
        <begin position="600"/>
        <end position="619"/>
    </location>
</feature>
<feature type="transmembrane region" description="Helical" evidence="2">
    <location>
        <begin position="173"/>
        <end position="197"/>
    </location>
</feature>
<feature type="transmembrane region" description="Helical" evidence="2">
    <location>
        <begin position="664"/>
        <end position="690"/>
    </location>
</feature>
<feature type="transmembrane region" description="Helical" evidence="2">
    <location>
        <begin position="702"/>
        <end position="723"/>
    </location>
</feature>
<feature type="transmembrane region" description="Helical" evidence="2">
    <location>
        <begin position="363"/>
        <end position="383"/>
    </location>
</feature>
<gene>
    <name evidence="3" type="ORF">KY465_11355</name>
</gene>
<accession>A0ABS6WPI0</accession>
<feature type="transmembrane region" description="Helical" evidence="2">
    <location>
        <begin position="6"/>
        <end position="22"/>
    </location>
</feature>
<keyword evidence="2" id="KW-1133">Transmembrane helix</keyword>
<feature type="transmembrane region" description="Helical" evidence="2">
    <location>
        <begin position="109"/>
        <end position="129"/>
    </location>
</feature>
<feature type="transmembrane region" description="Helical" evidence="2">
    <location>
        <begin position="460"/>
        <end position="479"/>
    </location>
</feature>
<feature type="transmembrane region" description="Helical" evidence="2">
    <location>
        <begin position="278"/>
        <end position="301"/>
    </location>
</feature>
<sequence length="905" mass="94005">MILYVLLLLLGVSFCGLALVSWQRIGRLERAVSELNARLPAPDPAATEASPPDPDIVATQTGASEPPPLPAGGNISAHAPRPADRPALASAVSRRWDDLRRVDLEELIGGRWTVLLGGVAVALGALFLVRYTIEAGLLGPQARIVAGVLLSAALLAGGEGLRRRDRRASLPPFFSADIPGALTGAGAIAAFGTLYAAQAIYGFIAPGPATLCMLAIAILCLVLASLHGPKLAAIGLLGGYGAPIVLDAIDPNLPYSLIHVLGVTAAVTATARIRQWRWLLHGGVVGSLVWLVLVFFATIGSAPMTPVVLLLIGLGVLYALGFGGAPSWQVEETETLRQDRPAFAAFAILTVIATVSFDTASPQLAMVLALGFGALLLALGRLYPTLCRAAPLIGLPVLGLALSLPVYPAISPALGGDALAGERSADISGYLAWLASGLVPLLIAAVALAWSVVRLAPRRAGQLAIAAALIAVLGLSGAYLRGTDLEIGTPLAAGGLILAAAAVLLAEAFLRQAPRDYRAPAPAALAIAAVALLSLALGFALSRYWLPLAMAVTSAGVAWIYKWRPFPAMPMVAVVLAALSFSGIYFNAPFEAEAIGALPFFNWLLLIAGLPSLMILWAGEVFRRGATSLRLRRWASGETAIGLAFLALFVALQLRHFIADGNVLFAPFGLADMAVQSIAALGFALGLQFTAMRSGAAVYDRAALIAGGLGFVMLIGGLAFRYNPVLTGAPVGEGAVFNLLLPAYLVTGLLAGGVALASRGVRPWWYRIGYGSAAGLLIFLYATLMVRHGFVGERMSLLGGSSDAELWTYSLVWLALGAVLLSAGLIRRSLPLRIASGVILLITVLKVFLFDMAALDGALRALSFIGLGLALLAIGRFYQKILLRQGRGPGRSGGQPDKSGGIAAD</sequence>
<feature type="transmembrane region" description="Helical" evidence="2">
    <location>
        <begin position="522"/>
        <end position="539"/>
    </location>
</feature>
<dbReference type="InterPro" id="IPR014600">
    <property type="entry name" value="UCP035905_mem"/>
</dbReference>
<dbReference type="RefSeq" id="WP_219201833.1">
    <property type="nucleotide sequence ID" value="NZ_JAHWQX010000003.1"/>
</dbReference>
<dbReference type="InterPro" id="IPR019286">
    <property type="entry name" value="DUF2339_TM"/>
</dbReference>
<keyword evidence="2" id="KW-0472">Membrane</keyword>
<feature type="transmembrane region" description="Helical" evidence="2">
    <location>
        <begin position="861"/>
        <end position="878"/>
    </location>
</feature>
<feature type="transmembrane region" description="Helical" evidence="2">
    <location>
        <begin position="806"/>
        <end position="826"/>
    </location>
</feature>
<feature type="transmembrane region" description="Helical" evidence="2">
    <location>
        <begin position="491"/>
        <end position="510"/>
    </location>
</feature>
<keyword evidence="4" id="KW-1185">Reference proteome</keyword>
<name>A0ABS6WPI0_9HYPH</name>
<feature type="transmembrane region" description="Helical" evidence="2">
    <location>
        <begin position="838"/>
        <end position="855"/>
    </location>
</feature>
<feature type="transmembrane region" description="Helical" evidence="2">
    <location>
        <begin position="390"/>
        <end position="410"/>
    </location>
</feature>
<organism evidence="3 4">
    <name type="scientific">Pseudohoeflea coraliihabitans</name>
    <dbReference type="NCBI Taxonomy" id="2860393"/>
    <lineage>
        <taxon>Bacteria</taxon>
        <taxon>Pseudomonadati</taxon>
        <taxon>Pseudomonadota</taxon>
        <taxon>Alphaproteobacteria</taxon>
        <taxon>Hyphomicrobiales</taxon>
        <taxon>Rhizobiaceae</taxon>
        <taxon>Pseudohoeflea</taxon>
    </lineage>
</organism>
<evidence type="ECO:0000256" key="2">
    <source>
        <dbReference type="SAM" id="Phobius"/>
    </source>
</evidence>
<dbReference type="EMBL" id="JAHWQX010000003">
    <property type="protein sequence ID" value="MBW3097876.1"/>
    <property type="molecule type" value="Genomic_DNA"/>
</dbReference>
<dbReference type="PIRSF" id="PIRSF035905">
    <property type="entry name" value="UCP035905_mp"/>
    <property type="match status" value="1"/>
</dbReference>
<reference evidence="3" key="1">
    <citation type="submission" date="2021-07" db="EMBL/GenBank/DDBJ databases">
        <title>Pseudohoeflea marina sp. nov. a polyhydroxyalcanoate-producing bacterium.</title>
        <authorList>
            <person name="Zheng W."/>
            <person name="Yu S."/>
            <person name="Huang Y."/>
        </authorList>
    </citation>
    <scope>NUCLEOTIDE SEQUENCE</scope>
    <source>
        <strain evidence="3">DP4N28-3</strain>
    </source>
</reference>
<feature type="transmembrane region" description="Helical" evidence="2">
    <location>
        <begin position="568"/>
        <end position="588"/>
    </location>
</feature>
<evidence type="ECO:0000256" key="1">
    <source>
        <dbReference type="SAM" id="MobiDB-lite"/>
    </source>
</evidence>
<feature type="transmembrane region" description="Helical" evidence="2">
    <location>
        <begin position="764"/>
        <end position="786"/>
    </location>
</feature>
<feature type="transmembrane region" description="Helical" evidence="2">
    <location>
        <begin position="203"/>
        <end position="224"/>
    </location>
</feature>
<feature type="region of interest" description="Disordered" evidence="1">
    <location>
        <begin position="41"/>
        <end position="83"/>
    </location>
</feature>